<dbReference type="EMBL" id="CP014854">
    <property type="protein sequence ID" value="ASI98467.1"/>
    <property type="molecule type" value="Genomic_DNA"/>
</dbReference>
<feature type="coiled-coil region" evidence="1">
    <location>
        <begin position="4"/>
        <end position="55"/>
    </location>
</feature>
<dbReference type="AlphaFoldDB" id="A0A218P0K2"/>
<dbReference type="GeneID" id="33323533"/>
<evidence type="ECO:0000313" key="3">
    <source>
        <dbReference type="Proteomes" id="UP000197156"/>
    </source>
</evidence>
<accession>A0A218P0K2</accession>
<dbReference type="Proteomes" id="UP000197156">
    <property type="component" value="Chromosome"/>
</dbReference>
<name>A0A218P0K2_THECE</name>
<protein>
    <submittedName>
        <fullName evidence="2">Uncharacterized protein</fullName>
    </submittedName>
</protein>
<keyword evidence="1" id="KW-0175">Coiled coil</keyword>
<evidence type="ECO:0000256" key="1">
    <source>
        <dbReference type="SAM" id="Coils"/>
    </source>
</evidence>
<organism evidence="2 3">
    <name type="scientific">Thermococcus celer Vu 13 = JCM 8558</name>
    <dbReference type="NCBI Taxonomy" id="1293037"/>
    <lineage>
        <taxon>Archaea</taxon>
        <taxon>Methanobacteriati</taxon>
        <taxon>Methanobacteriota</taxon>
        <taxon>Thermococci</taxon>
        <taxon>Thermococcales</taxon>
        <taxon>Thermococcaceae</taxon>
        <taxon>Thermococcus</taxon>
    </lineage>
</organism>
<proteinExistence type="predicted"/>
<gene>
    <name evidence="2" type="ORF">A3L02_02230</name>
</gene>
<keyword evidence="3" id="KW-1185">Reference proteome</keyword>
<reference evidence="2 3" key="1">
    <citation type="submission" date="2016-03" db="EMBL/GenBank/DDBJ databases">
        <title>Complete genome sequence of Thermococcus celer.</title>
        <authorList>
            <person name="Oger P.M."/>
        </authorList>
    </citation>
    <scope>NUCLEOTIDE SEQUENCE [LARGE SCALE GENOMIC DNA]</scope>
    <source>
        <strain evidence="2 3">Vu 13</strain>
    </source>
</reference>
<evidence type="ECO:0000313" key="2">
    <source>
        <dbReference type="EMBL" id="ASI98467.1"/>
    </source>
</evidence>
<dbReference type="RefSeq" id="WP_088862425.1">
    <property type="nucleotide sequence ID" value="NZ_CP014854.1"/>
</dbReference>
<sequence length="71" mass="8349">MERLKLLQKKLHVVKEQRELLMLEEARLIRAARQRKDAARKLAKIKKEKVALALEEARLLRVLKQNGRPAI</sequence>
<dbReference type="KEGG" id="tce:A3L02_02230"/>